<evidence type="ECO:0000313" key="1">
    <source>
        <dbReference type="EMBL" id="OUC40243.1"/>
    </source>
</evidence>
<gene>
    <name evidence="1" type="ORF">D917_04237</name>
</gene>
<organism evidence="1 2">
    <name type="scientific">Trichinella nativa</name>
    <dbReference type="NCBI Taxonomy" id="6335"/>
    <lineage>
        <taxon>Eukaryota</taxon>
        <taxon>Metazoa</taxon>
        <taxon>Ecdysozoa</taxon>
        <taxon>Nematoda</taxon>
        <taxon>Enoplea</taxon>
        <taxon>Dorylaimia</taxon>
        <taxon>Trichinellida</taxon>
        <taxon>Trichinellidae</taxon>
        <taxon>Trichinella</taxon>
    </lineage>
</organism>
<dbReference type="AlphaFoldDB" id="A0A1Y3E550"/>
<sequence>MTQEEEEAKNHRVKWTTTGVIAQRERQSFDDIVGQAKSMQAGKWPQIFGHKFRNATISNDQLTQIGRILTIGKKNHATGRHVGRNLNKAGIGAVRGQATLDVQAATFGWAEKFTSRQLDMDHNQAYNNRTPKMVQLKKFAHHCSPWNNCRNTSQHLGASIWHRKVGMFKSDRHAAASLSAKLEKEAPIDSRL</sequence>
<accession>A0A1Y3E550</accession>
<protein>
    <submittedName>
        <fullName evidence="1">Uncharacterized protein</fullName>
    </submittedName>
</protein>
<dbReference type="Proteomes" id="UP000243006">
    <property type="component" value="Unassembled WGS sequence"/>
</dbReference>
<dbReference type="EMBL" id="LVZM01023138">
    <property type="protein sequence ID" value="OUC40243.1"/>
    <property type="molecule type" value="Genomic_DNA"/>
</dbReference>
<evidence type="ECO:0000313" key="2">
    <source>
        <dbReference type="Proteomes" id="UP000243006"/>
    </source>
</evidence>
<proteinExistence type="predicted"/>
<name>A0A1Y3E550_9BILA</name>
<comment type="caution">
    <text evidence="1">The sequence shown here is derived from an EMBL/GenBank/DDBJ whole genome shotgun (WGS) entry which is preliminary data.</text>
</comment>
<reference evidence="1 2" key="1">
    <citation type="submission" date="2015-04" db="EMBL/GenBank/DDBJ databases">
        <title>Draft genome of the roundworm Trichinella nativa.</title>
        <authorList>
            <person name="Mitreva M."/>
        </authorList>
    </citation>
    <scope>NUCLEOTIDE SEQUENCE [LARGE SCALE GENOMIC DNA]</scope>
    <source>
        <strain evidence="1 2">ISS45</strain>
    </source>
</reference>